<dbReference type="EMBL" id="LK023316">
    <property type="protein sequence ID" value="CDS05240.1"/>
    <property type="molecule type" value="Genomic_DNA"/>
</dbReference>
<dbReference type="Pfam" id="PF12855">
    <property type="entry name" value="Ecl1"/>
    <property type="match status" value="1"/>
</dbReference>
<name>A0A077WCT5_9FUNG</name>
<accession>A0A077WCT5</accession>
<dbReference type="InterPro" id="IPR024368">
    <property type="entry name" value="Ecl1/2/3"/>
</dbReference>
<protein>
    <submittedName>
        <fullName evidence="1">Uncharacterized protein</fullName>
    </submittedName>
</protein>
<organism evidence="1">
    <name type="scientific">Lichtheimia ramosa</name>
    <dbReference type="NCBI Taxonomy" id="688394"/>
    <lineage>
        <taxon>Eukaryota</taxon>
        <taxon>Fungi</taxon>
        <taxon>Fungi incertae sedis</taxon>
        <taxon>Mucoromycota</taxon>
        <taxon>Mucoromycotina</taxon>
        <taxon>Mucoromycetes</taxon>
        <taxon>Mucorales</taxon>
        <taxon>Lichtheimiaceae</taxon>
        <taxon>Lichtheimia</taxon>
    </lineage>
</organism>
<dbReference type="AlphaFoldDB" id="A0A077WCT5"/>
<proteinExistence type="predicted"/>
<sequence length="117" mass="12816">MSDTIEWCNNCCTYCDNALGAFNDSLYCSEECLRNDALNHHPLLGYDYAEFKNFPRNHASTSFILPKLSSSSTSSSISSITSSPVTPMAPPPPPNQLFDKISPLAFDMGMSAPPQVF</sequence>
<evidence type="ECO:0000313" key="1">
    <source>
        <dbReference type="EMBL" id="CDS05240.1"/>
    </source>
</evidence>
<gene>
    <name evidence="1" type="ORF">LRAMOSA07769</name>
</gene>
<dbReference type="OrthoDB" id="2384637at2759"/>
<reference evidence="1" key="1">
    <citation type="journal article" date="2014" name="Genome Announc.">
        <title>De novo whole-genome sequence and genome annotation of Lichtheimia ramosa.</title>
        <authorList>
            <person name="Linde J."/>
            <person name="Schwartze V."/>
            <person name="Binder U."/>
            <person name="Lass-Florl C."/>
            <person name="Voigt K."/>
            <person name="Horn F."/>
        </authorList>
    </citation>
    <scope>NUCLEOTIDE SEQUENCE</scope>
    <source>
        <strain evidence="1">JMRC FSU:6197</strain>
    </source>
</reference>